<feature type="compositionally biased region" description="Basic and acidic residues" evidence="1">
    <location>
        <begin position="151"/>
        <end position="175"/>
    </location>
</feature>
<evidence type="ECO:0000313" key="3">
    <source>
        <dbReference type="EMBL" id="KCW45139.1"/>
    </source>
</evidence>
<evidence type="ECO:0000256" key="1">
    <source>
        <dbReference type="SAM" id="MobiDB-lite"/>
    </source>
</evidence>
<gene>
    <name evidence="3" type="ORF">EUGRSUZ_L01260</name>
</gene>
<dbReference type="Proteomes" id="UP000030711">
    <property type="component" value="Unassembled WGS sequence"/>
</dbReference>
<keyword evidence="4" id="KW-1185">Reference proteome</keyword>
<dbReference type="EMBL" id="MU848395">
    <property type="protein sequence ID" value="KAK2632668.1"/>
    <property type="molecule type" value="Genomic_DNA"/>
</dbReference>
<proteinExistence type="predicted"/>
<protein>
    <submittedName>
        <fullName evidence="3">Uncharacterized protein</fullName>
    </submittedName>
</protein>
<reference evidence="3" key="1">
    <citation type="submission" date="2013-07" db="EMBL/GenBank/DDBJ databases">
        <title>The genome of Eucalyptus grandis.</title>
        <authorList>
            <person name="Schmutz J."/>
            <person name="Hayes R."/>
            <person name="Myburg A."/>
            <person name="Tuskan G."/>
            <person name="Grattapaglia D."/>
            <person name="Rokhsar D.S."/>
        </authorList>
    </citation>
    <scope>NUCLEOTIDE SEQUENCE</scope>
    <source>
        <tissue evidence="3">Leaf extractions</tissue>
    </source>
</reference>
<dbReference type="Gramene" id="KCW45139">
    <property type="protein sequence ID" value="KCW45139"/>
    <property type="gene ID" value="EUGRSUZ_L01260"/>
</dbReference>
<evidence type="ECO:0000313" key="4">
    <source>
        <dbReference type="Proteomes" id="UP000030711"/>
    </source>
</evidence>
<feature type="region of interest" description="Disordered" evidence="1">
    <location>
        <begin position="144"/>
        <end position="181"/>
    </location>
</feature>
<reference evidence="2" key="3">
    <citation type="submission" date="2023-04" db="EMBL/GenBank/DDBJ databases">
        <title>WGS assembly of Eucalyptus grandis.</title>
        <authorList>
            <person name="Myburg A."/>
            <person name="Grattapaglia D."/>
            <person name="Tuskan G."/>
            <person name="Hellsten U."/>
            <person name="Hayes R."/>
            <person name="Grimwood J."/>
            <person name="Jenkins J."/>
            <person name="Lindquist E."/>
            <person name="Tice H."/>
            <person name="Bauer D."/>
            <person name="Goodstein D."/>
            <person name="Dubchak I."/>
            <person name="Poliakov A."/>
            <person name="Mizrachi E."/>
            <person name="Kullan A."/>
            <person name="Hussey S."/>
            <person name="Pinard D."/>
            <person name="Van D."/>
            <person name="Singh P."/>
            <person name="Van J."/>
            <person name="Silva-Junior O."/>
            <person name="Togawa R."/>
            <person name="Pappas M."/>
            <person name="Faria D."/>
            <person name="Sansaloni C."/>
            <person name="Petroli C."/>
            <person name="Yang X."/>
            <person name="Ranjan P."/>
            <person name="Tschaplinski T."/>
            <person name="Ye C."/>
            <person name="Li T."/>
            <person name="Sterck L."/>
            <person name="Vanneste K."/>
            <person name="Murat F."/>
            <person name="Soler M."/>
            <person name="Clemente H."/>
            <person name="Saidi N."/>
            <person name="Cassan-Wang H."/>
            <person name="Dunand C."/>
            <person name="Hefer C."/>
            <person name="Bornberg-Bauer E."/>
            <person name="Kersting A."/>
            <person name="Vining K."/>
            <person name="Amarasinghe V."/>
            <person name="Ranik M."/>
            <person name="Naithani S."/>
            <person name="Elser J."/>
            <person name="Boyd A."/>
            <person name="Liston A."/>
            <person name="Spatafora J."/>
            <person name="Dharmwardhana P."/>
            <person name="Raja R."/>
            <person name="Sullivan C."/>
            <person name="Romanel E."/>
            <person name="Alves-Ferreira M."/>
            <person name="Kulheim C."/>
            <person name="Foley W."/>
            <person name="Carocha V."/>
            <person name="Paiva J."/>
            <person name="Kudrna D."/>
            <person name="Brommonschenkel S."/>
            <person name="Pasquali G."/>
            <person name="Byrne M."/>
            <person name="Rigault P."/>
            <person name="Tibbits J."/>
            <person name="Spokevicius A."/>
            <person name="Jones R."/>
            <person name="Steane D."/>
            <person name="Vaillancourt R."/>
            <person name="Potts B."/>
            <person name="Joubert F."/>
            <person name="Barry K."/>
            <person name="Pappas G."/>
            <person name="Strauss S."/>
            <person name="Jaiswal P."/>
            <person name="Grima-Pettenati J."/>
            <person name="Salse J."/>
            <person name="Van D."/>
            <person name="Rokhsar D."/>
            <person name="Schmutz J."/>
        </authorList>
    </citation>
    <scope>NUCLEOTIDE SEQUENCE</scope>
    <source>
        <tissue evidence="2">Leaf extractions</tissue>
    </source>
</reference>
<dbReference type="EMBL" id="KK198910">
    <property type="protein sequence ID" value="KCW45139.1"/>
    <property type="molecule type" value="Genomic_DNA"/>
</dbReference>
<accession>A0A058ZUK1</accession>
<dbReference type="AlphaFoldDB" id="A0A058ZUK1"/>
<evidence type="ECO:0000313" key="2">
    <source>
        <dbReference type="EMBL" id="KAK2632668.1"/>
    </source>
</evidence>
<dbReference type="InParanoid" id="A0A058ZUK1"/>
<reference evidence="2" key="4">
    <citation type="submission" date="2023-07" db="EMBL/GenBank/DDBJ databases">
        <authorList>
            <person name="Myburg A.A."/>
            <person name="Grattapaglia D."/>
            <person name="Tuskan G.A."/>
            <person name="Hellsten U."/>
            <person name="Hayes R.D."/>
            <person name="Grimwood J."/>
            <person name="Jenkins J."/>
            <person name="Lindquist E."/>
            <person name="Tice H."/>
            <person name="Bauer D."/>
            <person name="Goodstein D.M."/>
            <person name="Dubchak I."/>
            <person name="Poliakov A."/>
            <person name="Mizrachi E."/>
            <person name="Kullan A.R."/>
            <person name="Hussey S.G."/>
            <person name="Pinard D."/>
            <person name="Van D.M."/>
            <person name="Singh P."/>
            <person name="Van J.I."/>
            <person name="Silva-Junior O.B."/>
            <person name="Togawa R.C."/>
            <person name="Pappas M.R."/>
            <person name="Faria D.A."/>
            <person name="Sansaloni C.P."/>
            <person name="Petroli C.D."/>
            <person name="Yang X."/>
            <person name="Ranjan P."/>
            <person name="Tschaplinski T.J."/>
            <person name="Ye C.Y."/>
            <person name="Li T."/>
            <person name="Sterck L."/>
            <person name="Vanneste K."/>
            <person name="Murat F."/>
            <person name="Soler M."/>
            <person name="Clemente H.S."/>
            <person name="Saidi N."/>
            <person name="Cassan-Wang H."/>
            <person name="Dunand C."/>
            <person name="Hefer C.A."/>
            <person name="Bornberg-Bauer E."/>
            <person name="Kersting A.R."/>
            <person name="Vining K."/>
            <person name="Amarasinghe V."/>
            <person name="Ranik M."/>
            <person name="Naithani S."/>
            <person name="Elser J."/>
            <person name="Boyd A.E."/>
            <person name="Liston A."/>
            <person name="Spatafora J.W."/>
            <person name="Dharmwardhana P."/>
            <person name="Raja R."/>
            <person name="Sullivan C."/>
            <person name="Romanel E."/>
            <person name="Alves-Ferreira M."/>
            <person name="Kulheim C."/>
            <person name="Foley W."/>
            <person name="Carocha V."/>
            <person name="Paiva J."/>
            <person name="Kudrna D."/>
            <person name="Brommonschenkel S.H."/>
            <person name="Pasquali G."/>
            <person name="Byrne M."/>
            <person name="Rigault P."/>
            <person name="Tibbits J."/>
            <person name="Spokevicius A."/>
            <person name="Jones R.C."/>
            <person name="Steane D.A."/>
            <person name="Vaillancourt R.E."/>
            <person name="Potts B.M."/>
            <person name="Joubert F."/>
            <person name="Barry K."/>
            <person name="Pappas G.J."/>
            <person name="Strauss S.H."/>
            <person name="Jaiswal P."/>
            <person name="Grima-Pettenati J."/>
            <person name="Salse J."/>
            <person name="Van D.P."/>
            <person name="Rokhsar D.S."/>
            <person name="Schmutz J."/>
        </authorList>
    </citation>
    <scope>NUCLEOTIDE SEQUENCE</scope>
    <source>
        <tissue evidence="2">Leaf extractions</tissue>
    </source>
</reference>
<name>A0A058ZUK1_EUCGR</name>
<organism evidence="3">
    <name type="scientific">Eucalyptus grandis</name>
    <name type="common">Flooded gum</name>
    <dbReference type="NCBI Taxonomy" id="71139"/>
    <lineage>
        <taxon>Eukaryota</taxon>
        <taxon>Viridiplantae</taxon>
        <taxon>Streptophyta</taxon>
        <taxon>Embryophyta</taxon>
        <taxon>Tracheophyta</taxon>
        <taxon>Spermatophyta</taxon>
        <taxon>Magnoliopsida</taxon>
        <taxon>eudicotyledons</taxon>
        <taxon>Gunneridae</taxon>
        <taxon>Pentapetalae</taxon>
        <taxon>rosids</taxon>
        <taxon>malvids</taxon>
        <taxon>Myrtales</taxon>
        <taxon>Myrtaceae</taxon>
        <taxon>Myrtoideae</taxon>
        <taxon>Eucalypteae</taxon>
        <taxon>Eucalyptus</taxon>
    </lineage>
</organism>
<sequence length="209" mass="22920">MAIMLVFFSPRSDKSNSITAFLSFSLPKTPDSSTNEVVCKALAVLSRKPSLRPSTSLCFTTLSNLSRTLSNSSPNLLLRAGDLVEQVVGVVHGVLEVVEPLPDVVVGHLFLLRVVQHGVRGQERGLQLLQQPPLVELVRPEEVDDLGGGHPVEEHLEESREKCSADERPRHRDFQDAGGSWEAIGEEVRTIARPKKRQSVKSCPSKIDG</sequence>
<reference evidence="2" key="2">
    <citation type="journal article" date="2014" name="Nature">
        <title>The genome of Eucalyptus grandis.</title>
        <authorList>
            <person name="Myburg A.A."/>
            <person name="Grattapaglia D."/>
            <person name="Tuskan G.A."/>
            <person name="Hellsten U."/>
            <person name="Hayes R.D."/>
            <person name="Grimwood J."/>
            <person name="Jenkins J."/>
            <person name="Lindquist E."/>
            <person name="Tice H."/>
            <person name="Bauer D."/>
            <person name="Goodstein D.M."/>
            <person name="Dubchak I."/>
            <person name="Poliakov A."/>
            <person name="Mizrachi E."/>
            <person name="Kullan A.R."/>
            <person name="Hussey S.G."/>
            <person name="Pinard D."/>
            <person name="van der Merwe K."/>
            <person name="Singh P."/>
            <person name="van Jaarsveld I."/>
            <person name="Silva-Junior O.B."/>
            <person name="Togawa R.C."/>
            <person name="Pappas M.R."/>
            <person name="Faria D.A."/>
            <person name="Sansaloni C.P."/>
            <person name="Petroli C.D."/>
            <person name="Yang X."/>
            <person name="Ranjan P."/>
            <person name="Tschaplinski T.J."/>
            <person name="Ye C.Y."/>
            <person name="Li T."/>
            <person name="Sterck L."/>
            <person name="Vanneste K."/>
            <person name="Murat F."/>
            <person name="Soler M."/>
            <person name="Clemente H.S."/>
            <person name="Saidi N."/>
            <person name="Cassan-Wang H."/>
            <person name="Dunand C."/>
            <person name="Hefer C.A."/>
            <person name="Bornberg-Bauer E."/>
            <person name="Kersting A.R."/>
            <person name="Vining K."/>
            <person name="Amarasinghe V."/>
            <person name="Ranik M."/>
            <person name="Naithani S."/>
            <person name="Elser J."/>
            <person name="Boyd A.E."/>
            <person name="Liston A."/>
            <person name="Spatafora J.W."/>
            <person name="Dharmwardhana P."/>
            <person name="Raja R."/>
            <person name="Sullivan C."/>
            <person name="Romanel E."/>
            <person name="Alves-Ferreira M."/>
            <person name="Kulheim C."/>
            <person name="Foley W."/>
            <person name="Carocha V."/>
            <person name="Paiva J."/>
            <person name="Kudrna D."/>
            <person name="Brommonschenkel S.H."/>
            <person name="Pasquali G."/>
            <person name="Byrne M."/>
            <person name="Rigault P."/>
            <person name="Tibbits J."/>
            <person name="Spokevicius A."/>
            <person name="Jones R.C."/>
            <person name="Steane D.A."/>
            <person name="Vaillancourt R.E."/>
            <person name="Potts B.M."/>
            <person name="Joubert F."/>
            <person name="Barry K."/>
            <person name="Pappas G.J."/>
            <person name="Strauss S.H."/>
            <person name="Jaiswal P."/>
            <person name="Grima-Pettenati J."/>
            <person name="Salse J."/>
            <person name="Van de Peer Y."/>
            <person name="Rokhsar D.S."/>
            <person name="Schmutz J."/>
        </authorList>
    </citation>
    <scope>NUCLEOTIDE SEQUENCE</scope>
    <source>
        <tissue evidence="2">Leaf extractions</tissue>
    </source>
</reference>